<dbReference type="PaxDb" id="2903-EOD13263"/>
<feature type="signal peptide" evidence="1">
    <location>
        <begin position="1"/>
        <end position="25"/>
    </location>
</feature>
<sequence>MHCPSVRWLFLGLALAFVALHIFDARTVAPASGAAMSPDLARRALSLYRIATTAWPARSFGSHRARLVLDAPGDIAWARVEWRLPGLPMANRKLILVDERTGSTVRGVHVVSATTEAAEILFDAGYSNAHGYGSSCKAWESHLDPVPWCYVSEACGAPDVRRGSYSEAYLDCTPARTEKDAFHPMEVAASAAETEAKSGRRYPIRMLDRLPLRWLGRGVAPPNATAFRGEASRGEFFVFQLGEHAPLRPNCTAAATGEET</sequence>
<dbReference type="Pfam" id="PF19543">
    <property type="entry name" value="GH123_N"/>
    <property type="match status" value="1"/>
</dbReference>
<name>A0A0D3IPS8_EMIH1</name>
<dbReference type="Proteomes" id="UP000013827">
    <property type="component" value="Unassembled WGS sequence"/>
</dbReference>
<dbReference type="GeneID" id="17259414"/>
<dbReference type="KEGG" id="ehx:EMIHUDRAFT_247066"/>
<evidence type="ECO:0000259" key="2">
    <source>
        <dbReference type="Pfam" id="PF19543"/>
    </source>
</evidence>
<organism evidence="3 4">
    <name type="scientific">Emiliania huxleyi (strain CCMP1516)</name>
    <dbReference type="NCBI Taxonomy" id="280463"/>
    <lineage>
        <taxon>Eukaryota</taxon>
        <taxon>Haptista</taxon>
        <taxon>Haptophyta</taxon>
        <taxon>Prymnesiophyceae</taxon>
        <taxon>Isochrysidales</taxon>
        <taxon>Noelaerhabdaceae</taxon>
        <taxon>Emiliania</taxon>
    </lineage>
</organism>
<keyword evidence="4" id="KW-1185">Reference proteome</keyword>
<evidence type="ECO:0000313" key="3">
    <source>
        <dbReference type="EnsemblProtists" id="EOD13263"/>
    </source>
</evidence>
<evidence type="ECO:0000256" key="1">
    <source>
        <dbReference type="SAM" id="SignalP"/>
    </source>
</evidence>
<reference evidence="4" key="1">
    <citation type="journal article" date="2013" name="Nature">
        <title>Pan genome of the phytoplankton Emiliania underpins its global distribution.</title>
        <authorList>
            <person name="Read B.A."/>
            <person name="Kegel J."/>
            <person name="Klute M.J."/>
            <person name="Kuo A."/>
            <person name="Lefebvre S.C."/>
            <person name="Maumus F."/>
            <person name="Mayer C."/>
            <person name="Miller J."/>
            <person name="Monier A."/>
            <person name="Salamov A."/>
            <person name="Young J."/>
            <person name="Aguilar M."/>
            <person name="Claverie J.M."/>
            <person name="Frickenhaus S."/>
            <person name="Gonzalez K."/>
            <person name="Herman E.K."/>
            <person name="Lin Y.C."/>
            <person name="Napier J."/>
            <person name="Ogata H."/>
            <person name="Sarno A.F."/>
            <person name="Shmutz J."/>
            <person name="Schroeder D."/>
            <person name="de Vargas C."/>
            <person name="Verret F."/>
            <person name="von Dassow P."/>
            <person name="Valentin K."/>
            <person name="Van de Peer Y."/>
            <person name="Wheeler G."/>
            <person name="Dacks J.B."/>
            <person name="Delwiche C.F."/>
            <person name="Dyhrman S.T."/>
            <person name="Glockner G."/>
            <person name="John U."/>
            <person name="Richards T."/>
            <person name="Worden A.Z."/>
            <person name="Zhang X."/>
            <person name="Grigoriev I.V."/>
            <person name="Allen A.E."/>
            <person name="Bidle K."/>
            <person name="Borodovsky M."/>
            <person name="Bowler C."/>
            <person name="Brownlee C."/>
            <person name="Cock J.M."/>
            <person name="Elias M."/>
            <person name="Gladyshev V.N."/>
            <person name="Groth M."/>
            <person name="Guda C."/>
            <person name="Hadaegh A."/>
            <person name="Iglesias-Rodriguez M.D."/>
            <person name="Jenkins J."/>
            <person name="Jones B.M."/>
            <person name="Lawson T."/>
            <person name="Leese F."/>
            <person name="Lindquist E."/>
            <person name="Lobanov A."/>
            <person name="Lomsadze A."/>
            <person name="Malik S.B."/>
            <person name="Marsh M.E."/>
            <person name="Mackinder L."/>
            <person name="Mock T."/>
            <person name="Mueller-Roeber B."/>
            <person name="Pagarete A."/>
            <person name="Parker M."/>
            <person name="Probert I."/>
            <person name="Quesneville H."/>
            <person name="Raines C."/>
            <person name="Rensing S.A."/>
            <person name="Riano-Pachon D.M."/>
            <person name="Richier S."/>
            <person name="Rokitta S."/>
            <person name="Shiraiwa Y."/>
            <person name="Soanes D.M."/>
            <person name="van der Giezen M."/>
            <person name="Wahlund T.M."/>
            <person name="Williams B."/>
            <person name="Wilson W."/>
            <person name="Wolfe G."/>
            <person name="Wurch L.L."/>
        </authorList>
    </citation>
    <scope>NUCLEOTIDE SEQUENCE</scope>
</reference>
<dbReference type="EnsemblProtists" id="EOD13263">
    <property type="protein sequence ID" value="EOD13263"/>
    <property type="gene ID" value="EMIHUDRAFT_247066"/>
</dbReference>
<dbReference type="HOGENOM" id="CLU_1071308_0_0_1"/>
<dbReference type="RefSeq" id="XP_005765692.1">
    <property type="nucleotide sequence ID" value="XM_005765635.1"/>
</dbReference>
<reference evidence="3" key="2">
    <citation type="submission" date="2024-10" db="UniProtKB">
        <authorList>
            <consortium name="EnsemblProtists"/>
        </authorList>
    </citation>
    <scope>IDENTIFICATION</scope>
</reference>
<keyword evidence="1" id="KW-0732">Signal</keyword>
<dbReference type="InterPro" id="IPR045711">
    <property type="entry name" value="GH123-like_N"/>
</dbReference>
<accession>A0A0D3IPS8</accession>
<dbReference type="AlphaFoldDB" id="A0A0D3IPS8"/>
<protein>
    <recommendedName>
        <fullName evidence="2">Glycoside hydrolase 123-like N-terminal domain-containing protein</fullName>
    </recommendedName>
</protein>
<evidence type="ECO:0000313" key="4">
    <source>
        <dbReference type="Proteomes" id="UP000013827"/>
    </source>
</evidence>
<proteinExistence type="predicted"/>
<feature type="domain" description="Glycoside hydrolase 123-like N-terminal" evidence="2">
    <location>
        <begin position="54"/>
        <end position="245"/>
    </location>
</feature>
<feature type="chain" id="PRO_5044262358" description="Glycoside hydrolase 123-like N-terminal domain-containing protein" evidence="1">
    <location>
        <begin position="26"/>
        <end position="260"/>
    </location>
</feature>